<name>A0ABU8E9N7_9ACTN</name>
<dbReference type="Pfam" id="PF01565">
    <property type="entry name" value="FAD_binding_4"/>
    <property type="match status" value="1"/>
</dbReference>
<evidence type="ECO:0000313" key="6">
    <source>
        <dbReference type="EMBL" id="MEI4280317.1"/>
    </source>
</evidence>
<dbReference type="InterPro" id="IPR036318">
    <property type="entry name" value="FAD-bd_PCMH-like_sf"/>
</dbReference>
<dbReference type="Pfam" id="PF02913">
    <property type="entry name" value="FAD-oxidase_C"/>
    <property type="match status" value="1"/>
</dbReference>
<proteinExistence type="predicted"/>
<dbReference type="InterPro" id="IPR016166">
    <property type="entry name" value="FAD-bd_PCMH"/>
</dbReference>
<gene>
    <name evidence="6" type="ORF">UXQ13_17725</name>
</gene>
<evidence type="ECO:0000313" key="7">
    <source>
        <dbReference type="Proteomes" id="UP001373496"/>
    </source>
</evidence>
<dbReference type="EMBL" id="JBAPLV010000022">
    <property type="protein sequence ID" value="MEI4280317.1"/>
    <property type="molecule type" value="Genomic_DNA"/>
</dbReference>
<sequence>MAVEELVAGLRAAGLAEVEDGTRRRAEYSSDASNHRVVPTAVAYPRDADEVLAALAVCRELAVPLTMRGGGTSIAGNAIGPGLVLDTSRHLTRLQALDPDARTAVVQPGVVLDRITDAGAPHGLAYGPDPSTHSRATIGGTIGNNACGAHAMSLGRAADTVVSLQVATAAGEVFDAGPGSAGPVDLWPVVDANLAAVRTGSGRFRRQVSGYSLEHLLPERGRHVGRFLAGSEGTLAVLLQATVSLAEVPAATALVVLGYPDMPAAADAVPGLLPHAPRAVEGMDARLVDVVRRRRGAAAVPDLPRGDGWLFVEVAGESAAAAQDAARRLVADAGALDSLVVGGADALRLWRIREDGAGLGGRTPAGAPAWPGWEDAAVPPEHLGAYLRDFRGLLDAHGLDALVYGHLGDGCVHARIDFPLADRPHVLREFVEAAADVVAGYGGSVSGEHGDGRARSELLPRMYGPELLAAFAAVKHAFDPTGLLNPGVLVDPEPLDATLRLPAAHPLPSRAFPLTSDAGDLSVAAHRCVGVGRCRADATATGGVMCPSFLATGDEKDSTRGRARVLQEAANGTLVGGLGSPEVLESLDLCLSCKGCAVDCPAGVDMATYKAEVLHARYRRWWRPRSHWSLGWLPLTARLAARAPRLVNAVLGTAAGGALARAAGGIDRDRELPRFADQTFRAWFARRAPGTGEPVLLFVDTFTDHFSPEVGRAAVVVLEDAGFAVRVTEPVCCGLTWISTGQLDTARSQLARTVAALDLGVPVVGLEPSCTAVLRGDAVELVPGPAAQRVVAATHTLAELLATKPGWTPPDLTGVRGVAQPHCHQHAVLGWAADRDLLARAGAEVAAVGGCCGLAGNFGAEAGHHAVSVAVAETALLPAVRAAGPGAAVLADGFSCRTQLDQLAGVRARHLAEVLAAGMGADLNG</sequence>
<comment type="cofactor">
    <cofactor evidence="1">
        <name>FAD</name>
        <dbReference type="ChEBI" id="CHEBI:57692"/>
    </cofactor>
</comment>
<dbReference type="SUPFAM" id="SSF46548">
    <property type="entry name" value="alpha-helical ferredoxin"/>
    <property type="match status" value="1"/>
</dbReference>
<dbReference type="RefSeq" id="WP_225235539.1">
    <property type="nucleotide sequence ID" value="NZ_JBAPLV010000022.1"/>
</dbReference>
<dbReference type="Gene3D" id="3.30.70.2740">
    <property type="match status" value="1"/>
</dbReference>
<dbReference type="SUPFAM" id="SSF56176">
    <property type="entry name" value="FAD-binding/transporter-associated domain-like"/>
    <property type="match status" value="1"/>
</dbReference>
<dbReference type="InterPro" id="IPR016164">
    <property type="entry name" value="FAD-linked_Oxase-like_C"/>
</dbReference>
<dbReference type="PROSITE" id="PS51387">
    <property type="entry name" value="FAD_PCMH"/>
    <property type="match status" value="1"/>
</dbReference>
<evidence type="ECO:0000256" key="3">
    <source>
        <dbReference type="ARBA" id="ARBA00022827"/>
    </source>
</evidence>
<keyword evidence="4" id="KW-0560">Oxidoreductase</keyword>
<evidence type="ECO:0000259" key="5">
    <source>
        <dbReference type="PROSITE" id="PS51387"/>
    </source>
</evidence>
<comment type="caution">
    <text evidence="6">The sequence shown here is derived from an EMBL/GenBank/DDBJ whole genome shotgun (WGS) entry which is preliminary data.</text>
</comment>
<dbReference type="InterPro" id="IPR016169">
    <property type="entry name" value="FAD-bd_PCMH_sub2"/>
</dbReference>
<dbReference type="InterPro" id="IPR016171">
    <property type="entry name" value="Vanillyl_alc_oxidase_C-sub2"/>
</dbReference>
<keyword evidence="7" id="KW-1185">Reference proteome</keyword>
<dbReference type="SUPFAM" id="SSF55103">
    <property type="entry name" value="FAD-linked oxidases, C-terminal domain"/>
    <property type="match status" value="1"/>
</dbReference>
<keyword evidence="3" id="KW-0274">FAD</keyword>
<evidence type="ECO:0000256" key="1">
    <source>
        <dbReference type="ARBA" id="ARBA00001974"/>
    </source>
</evidence>
<reference evidence="6 7" key="1">
    <citation type="submission" date="2024-03" db="EMBL/GenBank/DDBJ databases">
        <title>Draft genome sequence of Klenkia terrae.</title>
        <authorList>
            <person name="Duangmal K."/>
            <person name="Chantavorakit T."/>
        </authorList>
    </citation>
    <scope>NUCLEOTIDE SEQUENCE [LARGE SCALE GENOMIC DNA]</scope>
    <source>
        <strain evidence="6 7">JCM 17786</strain>
    </source>
</reference>
<dbReference type="InterPro" id="IPR017896">
    <property type="entry name" value="4Fe4S_Fe-S-bd"/>
</dbReference>
<evidence type="ECO:0000256" key="2">
    <source>
        <dbReference type="ARBA" id="ARBA00022630"/>
    </source>
</evidence>
<dbReference type="InterPro" id="IPR006094">
    <property type="entry name" value="Oxid_FAD_bind_N"/>
</dbReference>
<dbReference type="InterPro" id="IPR004113">
    <property type="entry name" value="FAD-bd_oxidored_4_C"/>
</dbReference>
<organism evidence="6 7">
    <name type="scientific">Klenkia terrae</name>
    <dbReference type="NCBI Taxonomy" id="1052259"/>
    <lineage>
        <taxon>Bacteria</taxon>
        <taxon>Bacillati</taxon>
        <taxon>Actinomycetota</taxon>
        <taxon>Actinomycetes</taxon>
        <taxon>Geodermatophilales</taxon>
        <taxon>Geodermatophilaceae</taxon>
        <taxon>Klenkia</taxon>
    </lineage>
</organism>
<evidence type="ECO:0000256" key="4">
    <source>
        <dbReference type="ARBA" id="ARBA00023002"/>
    </source>
</evidence>
<protein>
    <submittedName>
        <fullName evidence="6">FAD-linked oxidase C-terminal domain-containing protein</fullName>
    </submittedName>
</protein>
<accession>A0ABU8E9N7</accession>
<dbReference type="Proteomes" id="UP001373496">
    <property type="component" value="Unassembled WGS sequence"/>
</dbReference>
<feature type="domain" description="FAD-binding PCMH-type" evidence="5">
    <location>
        <begin position="35"/>
        <end position="248"/>
    </location>
</feature>
<dbReference type="Gene3D" id="3.30.465.10">
    <property type="match status" value="1"/>
</dbReference>
<dbReference type="PANTHER" id="PTHR11748">
    <property type="entry name" value="D-LACTATE DEHYDROGENASE"/>
    <property type="match status" value="1"/>
</dbReference>
<dbReference type="PANTHER" id="PTHR11748:SF119">
    <property type="entry name" value="D-2-HYDROXYGLUTARATE DEHYDROGENASE"/>
    <property type="match status" value="1"/>
</dbReference>
<dbReference type="Gene3D" id="1.10.45.10">
    <property type="entry name" value="Vanillyl-alcohol Oxidase, Chain A, domain 4"/>
    <property type="match status" value="1"/>
</dbReference>
<keyword evidence="2" id="KW-0285">Flavoprotein</keyword>
<dbReference type="Pfam" id="PF13183">
    <property type="entry name" value="Fer4_8"/>
    <property type="match status" value="1"/>
</dbReference>